<name>A0A8X8YN47_SALSN</name>
<dbReference type="Pfam" id="PF05057">
    <property type="entry name" value="DUF676"/>
    <property type="match status" value="2"/>
</dbReference>
<proteinExistence type="predicted"/>
<dbReference type="PANTHER" id="PTHR12482">
    <property type="entry name" value="LIPASE ROG1-RELATED-RELATED"/>
    <property type="match status" value="1"/>
</dbReference>
<feature type="domain" description="DUF676" evidence="2">
    <location>
        <begin position="282"/>
        <end position="358"/>
    </location>
</feature>
<evidence type="ECO:0000256" key="1">
    <source>
        <dbReference type="SAM" id="MobiDB-lite"/>
    </source>
</evidence>
<dbReference type="InterPro" id="IPR007751">
    <property type="entry name" value="DUF676_lipase-like"/>
</dbReference>
<dbReference type="Proteomes" id="UP000298416">
    <property type="component" value="Unassembled WGS sequence"/>
</dbReference>
<reference evidence="3" key="1">
    <citation type="submission" date="2018-01" db="EMBL/GenBank/DDBJ databases">
        <authorList>
            <person name="Mao J.F."/>
        </authorList>
    </citation>
    <scope>NUCLEOTIDE SEQUENCE</scope>
    <source>
        <strain evidence="3">Huo1</strain>
        <tissue evidence="3">Leaf</tissue>
    </source>
</reference>
<dbReference type="Gene3D" id="3.40.50.1820">
    <property type="entry name" value="alpha/beta hydrolase"/>
    <property type="match status" value="1"/>
</dbReference>
<comment type="caution">
    <text evidence="3">The sequence shown here is derived from an EMBL/GenBank/DDBJ whole genome shotgun (WGS) entry which is preliminary data.</text>
</comment>
<evidence type="ECO:0000313" key="3">
    <source>
        <dbReference type="EMBL" id="KAG6434710.1"/>
    </source>
</evidence>
<dbReference type="InterPro" id="IPR029058">
    <property type="entry name" value="AB_hydrolase_fold"/>
</dbReference>
<dbReference type="PANTHER" id="PTHR12482:SF41">
    <property type="entry name" value="ALPHA_BETA-HYDROLASES SUPERFAMILY PROTEIN"/>
    <property type="match status" value="1"/>
</dbReference>
<evidence type="ECO:0000313" key="4">
    <source>
        <dbReference type="Proteomes" id="UP000298416"/>
    </source>
</evidence>
<dbReference type="EMBL" id="PNBA02000002">
    <property type="protein sequence ID" value="KAG6434710.1"/>
    <property type="molecule type" value="Genomic_DNA"/>
</dbReference>
<organism evidence="3">
    <name type="scientific">Salvia splendens</name>
    <name type="common">Scarlet sage</name>
    <dbReference type="NCBI Taxonomy" id="180675"/>
    <lineage>
        <taxon>Eukaryota</taxon>
        <taxon>Viridiplantae</taxon>
        <taxon>Streptophyta</taxon>
        <taxon>Embryophyta</taxon>
        <taxon>Tracheophyta</taxon>
        <taxon>Spermatophyta</taxon>
        <taxon>Magnoliopsida</taxon>
        <taxon>eudicotyledons</taxon>
        <taxon>Gunneridae</taxon>
        <taxon>Pentapetalae</taxon>
        <taxon>asterids</taxon>
        <taxon>lamiids</taxon>
        <taxon>Lamiales</taxon>
        <taxon>Lamiaceae</taxon>
        <taxon>Nepetoideae</taxon>
        <taxon>Mentheae</taxon>
        <taxon>Salviinae</taxon>
        <taxon>Salvia</taxon>
        <taxon>Salvia subgen. Calosphace</taxon>
        <taxon>core Calosphace</taxon>
    </lineage>
</organism>
<keyword evidence="4" id="KW-1185">Reference proteome</keyword>
<accession>A0A8X8YN47</accession>
<sequence length="473" mass="52643">MENRGAEAAGEPKIKKFEMDSEGKHELSSNRNNKTKPKKKRHSWIPRFPCARLDDDDDVVVAEKPDAGGLEVSNAKDQSAAHLIVMVNGIIGSAQDWRYAAKHFVKAYPSEVVVHCSEANSSMLTLDGVDVMGKRLADEVVSVVGRHSNLEKISFVGHSLGGLVARYAIAVLYQHDLTRKESEENGIRGEEELSKSPLEEKTRGKIAGLQPINFITSATPHLGARGHRQVLLITCSSFLSEWIHCNIRGQCVSTVLCIGWPRAKKLVASTHARIISFSVIPVLCGFTSLEKAAMHTSGVLRRTGKHLFLRDNDNGKPPLLLQMADDSDDLKFIPALESFTRRVAYANTSFDHIVGWSSSSIRRHSELPRRRNLVKIAKYRYIFAEDTSKSADVREAKVSSGRISEMEEEMIQGLTRLSWERIDVDFSTSIQGPLAHTTILACNQTLSCDRVKTYCINSHGTNVIQHMIDNFQL</sequence>
<feature type="compositionally biased region" description="Basic and acidic residues" evidence="1">
    <location>
        <begin position="1"/>
        <end position="28"/>
    </location>
</feature>
<evidence type="ECO:0000259" key="2">
    <source>
        <dbReference type="Pfam" id="PF05057"/>
    </source>
</evidence>
<reference evidence="3" key="2">
    <citation type="submission" date="2020-08" db="EMBL/GenBank/DDBJ databases">
        <title>Plant Genome Project.</title>
        <authorList>
            <person name="Zhang R.-G."/>
        </authorList>
    </citation>
    <scope>NUCLEOTIDE SEQUENCE</scope>
    <source>
        <strain evidence="3">Huo1</strain>
        <tissue evidence="3">Leaf</tissue>
    </source>
</reference>
<dbReference type="AlphaFoldDB" id="A0A8X8YN47"/>
<dbReference type="SUPFAM" id="SSF53474">
    <property type="entry name" value="alpha/beta-Hydrolases"/>
    <property type="match status" value="1"/>
</dbReference>
<feature type="region of interest" description="Disordered" evidence="1">
    <location>
        <begin position="1"/>
        <end position="43"/>
    </location>
</feature>
<dbReference type="InterPro" id="IPR044294">
    <property type="entry name" value="Lipase-like"/>
</dbReference>
<protein>
    <recommendedName>
        <fullName evidence="2">DUF676 domain-containing protein</fullName>
    </recommendedName>
</protein>
<feature type="compositionally biased region" description="Basic residues" evidence="1">
    <location>
        <begin position="33"/>
        <end position="43"/>
    </location>
</feature>
<feature type="domain" description="DUF676" evidence="2">
    <location>
        <begin position="79"/>
        <end position="242"/>
    </location>
</feature>
<gene>
    <name evidence="3" type="ORF">SASPL_106351</name>
</gene>